<dbReference type="Proteomes" id="UP000285575">
    <property type="component" value="Unassembled WGS sequence"/>
</dbReference>
<keyword evidence="4" id="KW-1185">Reference proteome</keyword>
<feature type="transmembrane region" description="Helical" evidence="2">
    <location>
        <begin position="441"/>
        <end position="471"/>
    </location>
</feature>
<keyword evidence="2" id="KW-1133">Transmembrane helix</keyword>
<accession>A0A437REA8</accession>
<sequence length="503" mass="54215">MRSTAPWPWRARPEPAPRALARARHGALQRVAVGAAERGRRQVVALVFAIYLLAIFEGALRKWALPQFSQYLFFVRDPLLLLAYALAWQHGLWPRRQPLLTAALWMAVLGVALGAAQAASGPPSELRLLLGVYGWRAYFLYLPLAFLVGQTFQARDLQRFYALTLFLAVPIGLLVAAQFFSPPGAAINVGTAADEDLQFRGLTATAERTRPMGPFASGAGQQQFAATACAIALLAFLTPRRLPQPPVWLLAGGAAGVLTALALSGSRGTVLQAGLCLAFAVLLGLLGRGAALKTRALVWPLTLSLLSLVLYPLVFPEGFAAFVERWTVADAAESRHFEWGVFGRAAYGLVDFLRLLGEVPLLGWGLGYGGNASITLDAVIDGVRPGQLAETDFARHMVDIGPLAGLGYIAFRLLLAGWLAAQVLRTLKLSDDPAPMLLFSYVGYVLVLGQITGQGAINVYGWLFAGLLMAACRQAPPRHPRPGTGPGRLTLQRGPRPPRKLHR</sequence>
<evidence type="ECO:0000313" key="4">
    <source>
        <dbReference type="Proteomes" id="UP000285575"/>
    </source>
</evidence>
<protein>
    <recommendedName>
        <fullName evidence="5">O-antigen ligase domain-containing protein</fullName>
    </recommendedName>
</protein>
<evidence type="ECO:0000256" key="1">
    <source>
        <dbReference type="SAM" id="MobiDB-lite"/>
    </source>
</evidence>
<gene>
    <name evidence="3" type="ORF">EOE66_13085</name>
</gene>
<organism evidence="3 4">
    <name type="scientific">Rubrivivax rivuli</name>
    <dbReference type="NCBI Taxonomy" id="1862385"/>
    <lineage>
        <taxon>Bacteria</taxon>
        <taxon>Pseudomonadati</taxon>
        <taxon>Pseudomonadota</taxon>
        <taxon>Betaproteobacteria</taxon>
        <taxon>Burkholderiales</taxon>
        <taxon>Sphaerotilaceae</taxon>
        <taxon>Rubrivivax</taxon>
    </lineage>
</organism>
<feature type="region of interest" description="Disordered" evidence="1">
    <location>
        <begin position="477"/>
        <end position="503"/>
    </location>
</feature>
<keyword evidence="2" id="KW-0812">Transmembrane</keyword>
<dbReference type="OrthoDB" id="8957526at2"/>
<feature type="transmembrane region" description="Helical" evidence="2">
    <location>
        <begin position="43"/>
        <end position="64"/>
    </location>
</feature>
<dbReference type="RefSeq" id="WP_128229152.1">
    <property type="nucleotide sequence ID" value="NZ_SACR01000004.1"/>
</dbReference>
<proteinExistence type="predicted"/>
<feature type="transmembrane region" description="Helical" evidence="2">
    <location>
        <begin position="297"/>
        <end position="315"/>
    </location>
</feature>
<feature type="transmembrane region" description="Helical" evidence="2">
    <location>
        <begin position="246"/>
        <end position="263"/>
    </location>
</feature>
<reference evidence="3 4" key="1">
    <citation type="submission" date="2019-01" db="EMBL/GenBank/DDBJ databases">
        <authorList>
            <person name="Chen W.-M."/>
        </authorList>
    </citation>
    <scope>NUCLEOTIDE SEQUENCE [LARGE SCALE GENOMIC DNA]</scope>
    <source>
        <strain evidence="3 4">KYPY4</strain>
    </source>
</reference>
<dbReference type="AlphaFoldDB" id="A0A437REA8"/>
<feature type="transmembrane region" description="Helical" evidence="2">
    <location>
        <begin position="99"/>
        <end position="120"/>
    </location>
</feature>
<feature type="transmembrane region" description="Helical" evidence="2">
    <location>
        <begin position="270"/>
        <end position="291"/>
    </location>
</feature>
<feature type="transmembrane region" description="Helical" evidence="2">
    <location>
        <begin position="403"/>
        <end position="421"/>
    </location>
</feature>
<feature type="transmembrane region" description="Helical" evidence="2">
    <location>
        <begin position="160"/>
        <end position="180"/>
    </location>
</feature>
<keyword evidence="2" id="KW-0472">Membrane</keyword>
<evidence type="ECO:0000313" key="3">
    <source>
        <dbReference type="EMBL" id="RVU45088.1"/>
    </source>
</evidence>
<evidence type="ECO:0000256" key="2">
    <source>
        <dbReference type="SAM" id="Phobius"/>
    </source>
</evidence>
<feature type="transmembrane region" description="Helical" evidence="2">
    <location>
        <begin position="70"/>
        <end position="87"/>
    </location>
</feature>
<evidence type="ECO:0008006" key="5">
    <source>
        <dbReference type="Google" id="ProtNLM"/>
    </source>
</evidence>
<comment type="caution">
    <text evidence="3">The sequence shown here is derived from an EMBL/GenBank/DDBJ whole genome shotgun (WGS) entry which is preliminary data.</text>
</comment>
<feature type="transmembrane region" description="Helical" evidence="2">
    <location>
        <begin position="126"/>
        <end position="148"/>
    </location>
</feature>
<dbReference type="EMBL" id="SACR01000004">
    <property type="protein sequence ID" value="RVU45088.1"/>
    <property type="molecule type" value="Genomic_DNA"/>
</dbReference>
<name>A0A437REA8_9BURK</name>